<evidence type="ECO:0000313" key="2">
    <source>
        <dbReference type="EMBL" id="MEA5579875.1"/>
    </source>
</evidence>
<name>A0ABU5U8M5_9CYAN</name>
<dbReference type="Proteomes" id="UP001302120">
    <property type="component" value="Unassembled WGS sequence"/>
</dbReference>
<protein>
    <submittedName>
        <fullName evidence="2">Uncharacterized protein</fullName>
    </submittedName>
</protein>
<comment type="caution">
    <text evidence="2">The sequence shown here is derived from an EMBL/GenBank/DDBJ whole genome shotgun (WGS) entry which is preliminary data.</text>
</comment>
<evidence type="ECO:0000313" key="3">
    <source>
        <dbReference type="Proteomes" id="UP001302120"/>
    </source>
</evidence>
<organism evidence="2 3">
    <name type="scientific">Nodularia harveyana UHCC-0300</name>
    <dbReference type="NCBI Taxonomy" id="2974287"/>
    <lineage>
        <taxon>Bacteria</taxon>
        <taxon>Bacillati</taxon>
        <taxon>Cyanobacteriota</taxon>
        <taxon>Cyanophyceae</taxon>
        <taxon>Nostocales</taxon>
        <taxon>Nodulariaceae</taxon>
        <taxon>Nodularia</taxon>
    </lineage>
</organism>
<keyword evidence="1" id="KW-0472">Membrane</keyword>
<keyword evidence="1" id="KW-0812">Transmembrane</keyword>
<gene>
    <name evidence="2" type="ORF">VB620_00795</name>
</gene>
<proteinExistence type="predicted"/>
<dbReference type="EMBL" id="JAYGHG010000001">
    <property type="protein sequence ID" value="MEA5579875.1"/>
    <property type="molecule type" value="Genomic_DNA"/>
</dbReference>
<keyword evidence="1" id="KW-1133">Transmembrane helix</keyword>
<dbReference type="RefSeq" id="WP_323194218.1">
    <property type="nucleotide sequence ID" value="NZ_JAYGHG010000001.1"/>
</dbReference>
<evidence type="ECO:0000256" key="1">
    <source>
        <dbReference type="SAM" id="Phobius"/>
    </source>
</evidence>
<accession>A0ABU5U8M5</accession>
<reference evidence="2 3" key="1">
    <citation type="submission" date="2023-12" db="EMBL/GenBank/DDBJ databases">
        <title>Baltic Sea Cyanobacteria.</title>
        <authorList>
            <person name="Delbaje E."/>
            <person name="Fewer D.P."/>
            <person name="Shishido T.K."/>
        </authorList>
    </citation>
    <scope>NUCLEOTIDE SEQUENCE [LARGE SCALE GENOMIC DNA]</scope>
    <source>
        <strain evidence="2 3">UHCC-0300</strain>
    </source>
</reference>
<keyword evidence="3" id="KW-1185">Reference proteome</keyword>
<sequence length="54" mass="6147">MTRLVYPFGGVILVNVFGALRCGQFIRLVYPFGGVILVNVFGALRFCQFIRFFN</sequence>
<feature type="transmembrane region" description="Helical" evidence="1">
    <location>
        <begin position="28"/>
        <end position="47"/>
    </location>
</feature>